<keyword evidence="2 6" id="KW-0479">Metal-binding</keyword>
<evidence type="ECO:0000256" key="4">
    <source>
        <dbReference type="ARBA" id="ARBA00023002"/>
    </source>
</evidence>
<evidence type="ECO:0000256" key="5">
    <source>
        <dbReference type="ARBA" id="ARBA00023008"/>
    </source>
</evidence>
<comment type="PTM">
    <text evidence="6">Topaquinone (TPQ) is generated by copper-dependent autoxidation of a specific tyrosyl residue.</text>
</comment>
<dbReference type="InterPro" id="IPR036460">
    <property type="entry name" value="Cu_amine_oxidase_C_sf"/>
</dbReference>
<dbReference type="SUPFAM" id="SSF54416">
    <property type="entry name" value="Amine oxidase N-terminal region"/>
    <property type="match status" value="2"/>
</dbReference>
<evidence type="ECO:0000313" key="10">
    <source>
        <dbReference type="Proteomes" id="UP001244341"/>
    </source>
</evidence>
<dbReference type="Gene3D" id="2.70.98.20">
    <property type="entry name" value="Copper amine oxidase, catalytic domain"/>
    <property type="match status" value="1"/>
</dbReference>
<gene>
    <name evidence="9" type="ORF">OEZ85_011985</name>
</gene>
<dbReference type="Proteomes" id="UP001244341">
    <property type="component" value="Chromosome 3b"/>
</dbReference>
<dbReference type="PANTHER" id="PTHR10638">
    <property type="entry name" value="COPPER AMINE OXIDASE"/>
    <property type="match status" value="1"/>
</dbReference>
<dbReference type="InterPro" id="IPR000269">
    <property type="entry name" value="Cu_amine_oxidase"/>
</dbReference>
<protein>
    <recommendedName>
        <fullName evidence="6">Amine oxidase</fullName>
        <ecNumber evidence="6">1.4.3.-</ecNumber>
    </recommendedName>
</protein>
<feature type="domain" description="Copper amine oxidase catalytic" evidence="8">
    <location>
        <begin position="334"/>
        <end position="736"/>
    </location>
</feature>
<evidence type="ECO:0000259" key="8">
    <source>
        <dbReference type="Pfam" id="PF01179"/>
    </source>
</evidence>
<evidence type="ECO:0000313" key="9">
    <source>
        <dbReference type="EMBL" id="WIA11901.1"/>
    </source>
</evidence>
<dbReference type="EC" id="1.4.3.-" evidence="6"/>
<dbReference type="PRINTS" id="PR00766">
    <property type="entry name" value="CUDAOXIDASE"/>
</dbReference>
<accession>A0ABY8TUE5</accession>
<feature type="chain" id="PRO_5047430991" description="Amine oxidase" evidence="7">
    <location>
        <begin position="23"/>
        <end position="781"/>
    </location>
</feature>
<dbReference type="Pfam" id="PF01179">
    <property type="entry name" value="Cu_amine_oxid"/>
    <property type="match status" value="1"/>
</dbReference>
<organism evidence="9 10">
    <name type="scientific">Tetradesmus obliquus</name>
    <name type="common">Green alga</name>
    <name type="synonym">Acutodesmus obliquus</name>
    <dbReference type="NCBI Taxonomy" id="3088"/>
    <lineage>
        <taxon>Eukaryota</taxon>
        <taxon>Viridiplantae</taxon>
        <taxon>Chlorophyta</taxon>
        <taxon>core chlorophytes</taxon>
        <taxon>Chlorophyceae</taxon>
        <taxon>CS clade</taxon>
        <taxon>Sphaeropleales</taxon>
        <taxon>Scenedesmaceae</taxon>
        <taxon>Tetradesmus</taxon>
    </lineage>
</organism>
<sequence length="781" mass="86151">MAGGHGWFSLALLCCCLVTAAGQACPEWPPSSSGQAVLAAQRAKAPLNVFTELTLEEHNAVFKFLLAQKDLGLSDLTAVNLTVADVRISYVHGIWYEMPPKSEVLAHIDKKAAMPARKARALLVLGKSSPPTVREVLVTLKAGTDGKPVASNLQRVNIHSSKWPEVPYNQRPHGVMDQVGQVIALTKVYEQLNAFIGAAFPGYSYGESCEPKCIGDNYGAYQWLSDDIQRAIYIWFFMPEAAEGDGGYIHPLPLQVLAAGRNDDLTSWEVTCWWFNGHFFDTINDLIRAWNADKDGMRSGFRMLRPAGAAKLFSNFMQRPGPRRGEKQPVGPISFEPYGRRFSIAQGNRVKWLGWELYVGYLPHYGPRYMDVRFKGERIAYEISMQEALASYGASDLSQANTVYLDSHWGIGASVRELVQGIDCPMTAAYMDAVTFYKGSSKANYHKNAICVFEHNPDTPVLRHYSYSYQFYGAIPGASLVVRMVSEINNYDYIADLILSNDGMLEVKVVTSGYVQAAAFQNSYRKNFGYPLMFNISGTLHTHVLAWKVDLDIAGTSNSVNIHHMKVGEADDGAGGKIYINKYEAEIAETENEAAYQTMMLEPKLPVVINENKLNGFGSPRGYKVQLNRPLLNLEPPGYARSKALGFMKYSFAATKHKDGEAHSSSIYGQARLSNPSTSLTDYVDGEPLRNQDVVVWVNSGLYHIPVAEDAPVTTTTGNMLGFSLVPFNWANESPATDMADMVQIDTKNKEVPAVKKAVAALNCAPGFADVPFLESGFESA</sequence>
<evidence type="ECO:0000256" key="1">
    <source>
        <dbReference type="ARBA" id="ARBA00007983"/>
    </source>
</evidence>
<keyword evidence="3 6" id="KW-0801">TPQ</keyword>
<dbReference type="SUPFAM" id="SSF49998">
    <property type="entry name" value="Amine oxidase catalytic domain"/>
    <property type="match status" value="1"/>
</dbReference>
<keyword evidence="10" id="KW-1185">Reference proteome</keyword>
<feature type="signal peptide" evidence="7">
    <location>
        <begin position="1"/>
        <end position="22"/>
    </location>
</feature>
<evidence type="ECO:0000256" key="3">
    <source>
        <dbReference type="ARBA" id="ARBA00022772"/>
    </source>
</evidence>
<keyword evidence="5 6" id="KW-0186">Copper</keyword>
<evidence type="ECO:0000256" key="2">
    <source>
        <dbReference type="ARBA" id="ARBA00022723"/>
    </source>
</evidence>
<dbReference type="EMBL" id="CP126210">
    <property type="protein sequence ID" value="WIA11901.1"/>
    <property type="molecule type" value="Genomic_DNA"/>
</dbReference>
<evidence type="ECO:0000256" key="7">
    <source>
        <dbReference type="SAM" id="SignalP"/>
    </source>
</evidence>
<keyword evidence="4 6" id="KW-0560">Oxidoreductase</keyword>
<dbReference type="PANTHER" id="PTHR10638:SF20">
    <property type="entry name" value="AMINE OXIDASE"/>
    <property type="match status" value="1"/>
</dbReference>
<reference evidence="9 10" key="1">
    <citation type="submission" date="2023-05" db="EMBL/GenBank/DDBJ databases">
        <title>A 100% complete, gapless, phased diploid assembly of the Scenedesmus obliquus UTEX 3031 genome.</title>
        <authorList>
            <person name="Biondi T.C."/>
            <person name="Hanschen E.R."/>
            <person name="Kwon T."/>
            <person name="Eng W."/>
            <person name="Kruse C.P.S."/>
            <person name="Koehler S.I."/>
            <person name="Kunde Y."/>
            <person name="Gleasner C.D."/>
            <person name="You Mak K.T."/>
            <person name="Polle J."/>
            <person name="Hovde B.T."/>
            <person name="Starkenburg S.R."/>
        </authorList>
    </citation>
    <scope>NUCLEOTIDE SEQUENCE [LARGE SCALE GENOMIC DNA]</scope>
    <source>
        <strain evidence="9 10">DOE0152z</strain>
    </source>
</reference>
<dbReference type="InterPro" id="IPR016182">
    <property type="entry name" value="Cu_amine_oxidase_N-reg"/>
</dbReference>
<dbReference type="Gene3D" id="3.10.450.40">
    <property type="match status" value="2"/>
</dbReference>
<proteinExistence type="inferred from homology"/>
<keyword evidence="7" id="KW-0732">Signal</keyword>
<comment type="cofactor">
    <cofactor evidence="6">
        <name>Cu cation</name>
        <dbReference type="ChEBI" id="CHEBI:23378"/>
    </cofactor>
    <text evidence="6">Contains 1 topaquinone per subunit.</text>
</comment>
<comment type="similarity">
    <text evidence="1 6">Belongs to the copper/topaquinone oxidase family.</text>
</comment>
<name>A0ABY8TUE5_TETOB</name>
<evidence type="ECO:0000256" key="6">
    <source>
        <dbReference type="RuleBase" id="RU000672"/>
    </source>
</evidence>
<dbReference type="InterPro" id="IPR015798">
    <property type="entry name" value="Cu_amine_oxidase_C"/>
</dbReference>